<evidence type="ECO:0000256" key="1">
    <source>
        <dbReference type="ARBA" id="ARBA00004123"/>
    </source>
</evidence>
<dbReference type="InterPro" id="IPR040424">
    <property type="entry name" value="Smn1"/>
</dbReference>
<dbReference type="GO" id="GO:0005634">
    <property type="term" value="C:nucleus"/>
    <property type="evidence" value="ECO:0007669"/>
    <property type="project" value="UniProtKB-SubCell"/>
</dbReference>
<dbReference type="KEGG" id="mis:MICPUN_58044"/>
<feature type="compositionally biased region" description="Basic and acidic residues" evidence="6">
    <location>
        <begin position="293"/>
        <end position="306"/>
    </location>
</feature>
<dbReference type="GO" id="GO:0008380">
    <property type="term" value="P:RNA splicing"/>
    <property type="evidence" value="ECO:0007669"/>
    <property type="project" value="UniProtKB-KW"/>
</dbReference>
<dbReference type="CDD" id="cd22852">
    <property type="entry name" value="SMN_C"/>
    <property type="match status" value="1"/>
</dbReference>
<dbReference type="InterPro" id="IPR047313">
    <property type="entry name" value="SMN_C"/>
</dbReference>
<feature type="region of interest" description="Disordered" evidence="6">
    <location>
        <begin position="48"/>
        <end position="322"/>
    </location>
</feature>
<dbReference type="PANTHER" id="PTHR39267:SF1">
    <property type="entry name" value="SURVIVAL MOTOR NEURON PROTEIN"/>
    <property type="match status" value="1"/>
</dbReference>
<dbReference type="PANTHER" id="PTHR39267">
    <property type="entry name" value="SURVIVAL MOTOR NEURON-LIKE PROTEIN 1"/>
    <property type="match status" value="1"/>
</dbReference>
<keyword evidence="4" id="KW-0508">mRNA splicing</keyword>
<evidence type="ECO:0000256" key="4">
    <source>
        <dbReference type="ARBA" id="ARBA00023187"/>
    </source>
</evidence>
<organism evidence="7 8">
    <name type="scientific">Micromonas commoda (strain RCC299 / NOUM17 / CCMP2709)</name>
    <name type="common">Picoplanktonic green alga</name>
    <dbReference type="NCBI Taxonomy" id="296587"/>
    <lineage>
        <taxon>Eukaryota</taxon>
        <taxon>Viridiplantae</taxon>
        <taxon>Chlorophyta</taxon>
        <taxon>Mamiellophyceae</taxon>
        <taxon>Mamiellales</taxon>
        <taxon>Mamiellaceae</taxon>
        <taxon>Micromonas</taxon>
    </lineage>
</organism>
<feature type="compositionally biased region" description="Basic residues" evidence="6">
    <location>
        <begin position="231"/>
        <end position="256"/>
    </location>
</feature>
<comment type="subcellular location">
    <subcellularLocation>
        <location evidence="1">Nucleus</location>
    </subcellularLocation>
</comment>
<dbReference type="AlphaFoldDB" id="C1E4H8"/>
<accession>C1E4H8</accession>
<feature type="compositionally biased region" description="Basic and acidic residues" evidence="6">
    <location>
        <begin position="156"/>
        <end position="168"/>
    </location>
</feature>
<evidence type="ECO:0000256" key="6">
    <source>
        <dbReference type="SAM" id="MobiDB-lite"/>
    </source>
</evidence>
<dbReference type="InParanoid" id="C1E4H8"/>
<evidence type="ECO:0000256" key="5">
    <source>
        <dbReference type="ARBA" id="ARBA00023242"/>
    </source>
</evidence>
<evidence type="ECO:0000256" key="2">
    <source>
        <dbReference type="ARBA" id="ARBA00005371"/>
    </source>
</evidence>
<dbReference type="STRING" id="296587.C1E4H8"/>
<evidence type="ECO:0000256" key="3">
    <source>
        <dbReference type="ARBA" id="ARBA00022664"/>
    </source>
</evidence>
<proteinExistence type="inferred from homology"/>
<dbReference type="RefSeq" id="XP_002501466.1">
    <property type="nucleotide sequence ID" value="XM_002501420.1"/>
</dbReference>
<keyword evidence="5" id="KW-0539">Nucleus</keyword>
<keyword evidence="3" id="KW-0507">mRNA processing</keyword>
<gene>
    <name evidence="7" type="ORF">MICPUN_58044</name>
</gene>
<feature type="compositionally biased region" description="Basic and acidic residues" evidence="6">
    <location>
        <begin position="209"/>
        <end position="230"/>
    </location>
</feature>
<dbReference type="OMA" id="MREWNEM"/>
<evidence type="ECO:0000313" key="7">
    <source>
        <dbReference type="EMBL" id="ACO62724.1"/>
    </source>
</evidence>
<comment type="similarity">
    <text evidence="2">Belongs to the SMN family.</text>
</comment>
<evidence type="ECO:0000313" key="8">
    <source>
        <dbReference type="Proteomes" id="UP000002009"/>
    </source>
</evidence>
<reference evidence="7 8" key="1">
    <citation type="journal article" date="2009" name="Science">
        <title>Green evolution and dynamic adaptations revealed by genomes of the marine picoeukaryotes Micromonas.</title>
        <authorList>
            <person name="Worden A.Z."/>
            <person name="Lee J.H."/>
            <person name="Mock T."/>
            <person name="Rouze P."/>
            <person name="Simmons M.P."/>
            <person name="Aerts A.L."/>
            <person name="Allen A.E."/>
            <person name="Cuvelier M.L."/>
            <person name="Derelle E."/>
            <person name="Everett M.V."/>
            <person name="Foulon E."/>
            <person name="Grimwood J."/>
            <person name="Gundlach H."/>
            <person name="Henrissat B."/>
            <person name="Napoli C."/>
            <person name="McDonald S.M."/>
            <person name="Parker M.S."/>
            <person name="Rombauts S."/>
            <person name="Salamov A."/>
            <person name="Von Dassow P."/>
            <person name="Badger J.H."/>
            <person name="Coutinho P.M."/>
            <person name="Demir E."/>
            <person name="Dubchak I."/>
            <person name="Gentemann C."/>
            <person name="Eikrem W."/>
            <person name="Gready J.E."/>
            <person name="John U."/>
            <person name="Lanier W."/>
            <person name="Lindquist E.A."/>
            <person name="Lucas S."/>
            <person name="Mayer K.F."/>
            <person name="Moreau H."/>
            <person name="Not F."/>
            <person name="Otillar R."/>
            <person name="Panaud O."/>
            <person name="Pangilinan J."/>
            <person name="Paulsen I."/>
            <person name="Piegu B."/>
            <person name="Poliakov A."/>
            <person name="Robbens S."/>
            <person name="Schmutz J."/>
            <person name="Toulza E."/>
            <person name="Wyss T."/>
            <person name="Zelensky A."/>
            <person name="Zhou K."/>
            <person name="Armbrust E.V."/>
            <person name="Bhattacharya D."/>
            <person name="Goodenough U.W."/>
            <person name="Van de Peer Y."/>
            <person name="Grigoriev I.V."/>
        </authorList>
    </citation>
    <scope>NUCLEOTIDE SEQUENCE [LARGE SCALE GENOMIC DNA]</scope>
    <source>
        <strain evidence="8">RCC299 / NOUM17</strain>
    </source>
</reference>
<name>C1E4H8_MICCC</name>
<keyword evidence="8" id="KW-1185">Reference proteome</keyword>
<dbReference type="GeneID" id="8243147"/>
<dbReference type="EMBL" id="CP001325">
    <property type="protein sequence ID" value="ACO62724.1"/>
    <property type="molecule type" value="Genomic_DNA"/>
</dbReference>
<dbReference type="OrthoDB" id="197400at2759"/>
<feature type="compositionally biased region" description="Low complexity" evidence="6">
    <location>
        <begin position="307"/>
        <end position="322"/>
    </location>
</feature>
<feature type="compositionally biased region" description="Basic and acidic residues" evidence="6">
    <location>
        <begin position="184"/>
        <end position="199"/>
    </location>
</feature>
<feature type="compositionally biased region" description="Low complexity" evidence="6">
    <location>
        <begin position="124"/>
        <end position="139"/>
    </location>
</feature>
<dbReference type="GO" id="GO:0006397">
    <property type="term" value="P:mRNA processing"/>
    <property type="evidence" value="ECO:0007669"/>
    <property type="project" value="UniProtKB-KW"/>
</dbReference>
<protein>
    <recommendedName>
        <fullName evidence="9">Survival motor neuron Tudor domain-containing protein</fullName>
    </recommendedName>
</protein>
<evidence type="ECO:0008006" key="9">
    <source>
        <dbReference type="Google" id="ProtNLM"/>
    </source>
</evidence>
<dbReference type="Proteomes" id="UP000002009">
    <property type="component" value="Chromosome 4"/>
</dbReference>
<feature type="compositionally biased region" description="Basic and acidic residues" evidence="6">
    <location>
        <begin position="264"/>
        <end position="273"/>
    </location>
</feature>
<sequence length="370" mass="40758">MSSSTFSALHVDGYVYASPSKSIARDDLSDSDDDTALMDAYNQAVERYRETHDPNGAVAGATALSPVGARSKRAGTPSKRAETWGARGQEEPDDAPDPSPVAWPRGDQPLVRDDDDDDDDDGRPPSGARARAASSRPGAAPHPPEEPSPTGGAMREWNEMTEREREAAWADYYASSGGGTAGGWDHRRWIGRGEYRDPDWPSASWTEWDAYHRGDYDYDYGHDHDYDHGRYERRHGRYGHERHSRYPPPPRPRRHPPPPPPPRHPYESYHVRGDPGGYPAPPGTPPTGHRRGDRREGRPREDDPRARAASFGGDDAAGAAREAARAALRFAPGGGVVDDADVDELANLLMSWYYAGYYTGSYSRRPGGGR</sequence>